<keyword evidence="3" id="KW-1185">Reference proteome</keyword>
<dbReference type="Proteomes" id="UP001530293">
    <property type="component" value="Unassembled WGS sequence"/>
</dbReference>
<proteinExistence type="predicted"/>
<organism evidence="2 3">
    <name type="scientific">Discostella pseudostelligera</name>
    <dbReference type="NCBI Taxonomy" id="259834"/>
    <lineage>
        <taxon>Eukaryota</taxon>
        <taxon>Sar</taxon>
        <taxon>Stramenopiles</taxon>
        <taxon>Ochrophyta</taxon>
        <taxon>Bacillariophyta</taxon>
        <taxon>Coscinodiscophyceae</taxon>
        <taxon>Thalassiosirophycidae</taxon>
        <taxon>Stephanodiscales</taxon>
        <taxon>Stephanodiscaceae</taxon>
        <taxon>Discostella</taxon>
    </lineage>
</organism>
<protein>
    <recommendedName>
        <fullName evidence="1">Integrase catalytic domain-containing protein</fullName>
    </recommendedName>
</protein>
<dbReference type="PROSITE" id="PS50994">
    <property type="entry name" value="INTEGRASE"/>
    <property type="match status" value="1"/>
</dbReference>
<accession>A0ABD3MAY2</accession>
<reference evidence="2 3" key="1">
    <citation type="submission" date="2024-10" db="EMBL/GenBank/DDBJ databases">
        <title>Updated reference genomes for cyclostephanoid diatoms.</title>
        <authorList>
            <person name="Roberts W.R."/>
            <person name="Alverson A.J."/>
        </authorList>
    </citation>
    <scope>NUCLEOTIDE SEQUENCE [LARGE SCALE GENOMIC DNA]</scope>
    <source>
        <strain evidence="2 3">AJA232-27</strain>
    </source>
</reference>
<dbReference type="InterPro" id="IPR036397">
    <property type="entry name" value="RNaseH_sf"/>
</dbReference>
<name>A0ABD3MAY2_9STRA</name>
<dbReference type="Gene3D" id="3.30.420.10">
    <property type="entry name" value="Ribonuclease H-like superfamily/Ribonuclease H"/>
    <property type="match status" value="1"/>
</dbReference>
<evidence type="ECO:0000313" key="2">
    <source>
        <dbReference type="EMBL" id="KAL3761149.1"/>
    </source>
</evidence>
<feature type="domain" description="Integrase catalytic" evidence="1">
    <location>
        <begin position="21"/>
        <end position="110"/>
    </location>
</feature>
<dbReference type="EMBL" id="JALLBG020000157">
    <property type="protein sequence ID" value="KAL3761149.1"/>
    <property type="molecule type" value="Genomic_DNA"/>
</dbReference>
<dbReference type="InterPro" id="IPR001584">
    <property type="entry name" value="Integrase_cat-core"/>
</dbReference>
<gene>
    <name evidence="2" type="ORF">ACHAWU_002399</name>
</gene>
<sequence length="245" mass="26514">MGTAVTAHGQDHTSAKTRPTAGLRPIITQGFNVRGQVDLIDFQSMPDGEFRFLLSYIDHGMKFLFSVPIVRKRASCIALALFQIFMLIGPPMILQSDNGSEFHGAALNARQHCIHSERQPGSLTNEELTEVITEIWQLWPECRMVRGSPRTSESNSAGKIGNMDAGPPVVQTPRVGISSLLLDAALIDSLSTKVQLNWVTQYEGMVEAVDMDEDEASANDIQAEAAFQAILNGEESAGAGAAETA</sequence>
<comment type="caution">
    <text evidence="2">The sequence shown here is derived from an EMBL/GenBank/DDBJ whole genome shotgun (WGS) entry which is preliminary data.</text>
</comment>
<evidence type="ECO:0000313" key="3">
    <source>
        <dbReference type="Proteomes" id="UP001530293"/>
    </source>
</evidence>
<dbReference type="AlphaFoldDB" id="A0ABD3MAY2"/>
<dbReference type="InterPro" id="IPR012337">
    <property type="entry name" value="RNaseH-like_sf"/>
</dbReference>
<dbReference type="SUPFAM" id="SSF53098">
    <property type="entry name" value="Ribonuclease H-like"/>
    <property type="match status" value="1"/>
</dbReference>
<evidence type="ECO:0000259" key="1">
    <source>
        <dbReference type="PROSITE" id="PS50994"/>
    </source>
</evidence>